<dbReference type="InterPro" id="IPR044138">
    <property type="entry name" value="CysN_II"/>
</dbReference>
<dbReference type="InterPro" id="IPR009001">
    <property type="entry name" value="Transl_elong_EF1A/Init_IF2_C"/>
</dbReference>
<comment type="function">
    <text evidence="15">Catalyzes the synthesis of activated sulfate.</text>
</comment>
<dbReference type="PROSITE" id="PS51722">
    <property type="entry name" value="G_TR_2"/>
    <property type="match status" value="1"/>
</dbReference>
<evidence type="ECO:0000256" key="12">
    <source>
        <dbReference type="ARBA" id="ARBA00049370"/>
    </source>
</evidence>
<evidence type="ECO:0000313" key="18">
    <source>
        <dbReference type="Proteomes" id="UP000225833"/>
    </source>
</evidence>
<evidence type="ECO:0000256" key="4">
    <source>
        <dbReference type="ARBA" id="ARBA00005438"/>
    </source>
</evidence>
<dbReference type="GO" id="GO:0005524">
    <property type="term" value="F:ATP binding"/>
    <property type="evidence" value="ECO:0007669"/>
    <property type="project" value="UniProtKB-UniRule"/>
</dbReference>
<keyword evidence="8 14" id="KW-0547">Nucleotide-binding</keyword>
<dbReference type="Pfam" id="PF22594">
    <property type="entry name" value="GTP-eEF1A_C"/>
    <property type="match status" value="1"/>
</dbReference>
<dbReference type="UniPathway" id="UPA00140">
    <property type="reaction ID" value="UER00204"/>
</dbReference>
<dbReference type="PROSITE" id="PS00301">
    <property type="entry name" value="G_TR_1"/>
    <property type="match status" value="1"/>
</dbReference>
<keyword evidence="9 14" id="KW-0067">ATP-binding</keyword>
<evidence type="ECO:0000256" key="8">
    <source>
        <dbReference type="ARBA" id="ARBA00022741"/>
    </source>
</evidence>
<dbReference type="SUPFAM" id="SSF52540">
    <property type="entry name" value="P-loop containing nucleoside triphosphate hydrolases"/>
    <property type="match status" value="2"/>
</dbReference>
<dbReference type="HAMAP" id="MF_00062">
    <property type="entry name" value="Sulf_adenylyltr_sub1"/>
    <property type="match status" value="1"/>
</dbReference>
<dbReference type="InterPro" id="IPR031157">
    <property type="entry name" value="G_TR_CS"/>
</dbReference>
<dbReference type="InterPro" id="IPR005225">
    <property type="entry name" value="Small_GTP-bd"/>
</dbReference>
<dbReference type="InterPro" id="IPR000795">
    <property type="entry name" value="T_Tr_GTP-bd_dom"/>
</dbReference>
<dbReference type="PANTHER" id="PTHR23115">
    <property type="entry name" value="TRANSLATION FACTOR"/>
    <property type="match status" value="1"/>
</dbReference>
<dbReference type="GO" id="GO:0004020">
    <property type="term" value="F:adenylylsulfate kinase activity"/>
    <property type="evidence" value="ECO:0007669"/>
    <property type="project" value="UniProtKB-UniRule"/>
</dbReference>
<dbReference type="CDD" id="cd03695">
    <property type="entry name" value="CysN_NodQ_II"/>
    <property type="match status" value="1"/>
</dbReference>
<comment type="similarity">
    <text evidence="13 14">Belongs to the TRAFAC class translation factor GTPase superfamily. Classic translation factor GTPase family. CysN/NodQ subfamily.</text>
</comment>
<comment type="catalytic activity">
    <reaction evidence="12 14">
        <text>sulfate + ATP + H(+) = adenosine 5'-phosphosulfate + diphosphate</text>
        <dbReference type="Rhea" id="RHEA:18133"/>
        <dbReference type="ChEBI" id="CHEBI:15378"/>
        <dbReference type="ChEBI" id="CHEBI:16189"/>
        <dbReference type="ChEBI" id="CHEBI:30616"/>
        <dbReference type="ChEBI" id="CHEBI:33019"/>
        <dbReference type="ChEBI" id="CHEBI:58243"/>
        <dbReference type="EC" id="2.7.7.4"/>
    </reaction>
</comment>
<dbReference type="HAMAP" id="MF_00065">
    <property type="entry name" value="Adenylyl_sulf_kinase"/>
    <property type="match status" value="1"/>
</dbReference>
<proteinExistence type="inferred from homology"/>
<evidence type="ECO:0000256" key="10">
    <source>
        <dbReference type="ARBA" id="ARBA00023134"/>
    </source>
</evidence>
<sequence>MEQINGLSNSNNQNVSIDHISINNWLKQQANMDLLRLITCGSVDDGKSTLIGRLLWESQQIFEDQMASLKNDSKRYGTQGENIDFALLVDGLSAEREQGITIDVAYRFFSTTRRKFIIADTPGHEQYTRNMVTGASTADLAIILVDARKGILTQTRRHAYIISLMNIRHVILAINKMDLVDFDANISQNITNEFNGMAKTLNFNSVIPIPICALTGDNIKGHSSNTPWYLGPTLIEALETVDVTRLTNRRFVFPVQWVNRPFPDFRGFSGTVASGHISVGESIQISASGQVAHVKQIVTFDRDLPTAKSGDAVTIVLDKEIDASRGDIITNANNTLRITDQFEATLIWLQEEPGFPGNNYEIKLSKQWARASISNIKYGININTLAQEPHKKLSVNDITVCDFTLNRSLVLDSYDQSNTLGSFILVDRFTQSTVAAGLIHNNFQQTQNVHSQIFNIRRENREKLIGHKSKVVWFTGLSGSGKSTLANALEQELHKLGKLTYILDGDNIRQGLNKDLDFTIVNRSENIRRVAEVAKLMIDAGIIVITAFISPCRAEREMAKQVIGDENFIEVYVNTPLDICEKRDPKGLYKKARLGQLAHMTGIDSPYEPPLNSEVTIQNINKSDVYEIRKILRHIENL</sequence>
<dbReference type="InterPro" id="IPR011779">
    <property type="entry name" value="SO4_adenylTrfase_lsu"/>
</dbReference>
<dbReference type="GO" id="GO:0070814">
    <property type="term" value="P:hydrogen sulfide biosynthetic process"/>
    <property type="evidence" value="ECO:0007669"/>
    <property type="project" value="UniProtKB-UniRule"/>
</dbReference>
<dbReference type="SUPFAM" id="SSF50465">
    <property type="entry name" value="EF-Tu/eEF-1alpha/eIF2-gamma C-terminal domain"/>
    <property type="match status" value="1"/>
</dbReference>
<evidence type="ECO:0000256" key="1">
    <source>
        <dbReference type="ARBA" id="ARBA00001823"/>
    </source>
</evidence>
<feature type="binding site" evidence="14">
    <location>
        <begin position="175"/>
        <end position="178"/>
    </location>
    <ligand>
        <name>GTP</name>
        <dbReference type="ChEBI" id="CHEBI:37565"/>
    </ligand>
</feature>
<dbReference type="GO" id="GO:0003924">
    <property type="term" value="F:GTPase activity"/>
    <property type="evidence" value="ECO:0007669"/>
    <property type="project" value="InterPro"/>
</dbReference>
<feature type="binding site" evidence="14">
    <location>
        <begin position="41"/>
        <end position="48"/>
    </location>
    <ligand>
        <name>GTP</name>
        <dbReference type="ChEBI" id="CHEBI:37565"/>
    </ligand>
</feature>
<keyword evidence="15 17" id="KW-0418">Kinase</keyword>
<dbReference type="Proteomes" id="UP000225833">
    <property type="component" value="Unassembled WGS sequence"/>
</dbReference>
<dbReference type="InterPro" id="IPR050100">
    <property type="entry name" value="TRAFAC_GTPase_members"/>
</dbReference>
<feature type="active site" description="Phosphoserine intermediate" evidence="15">
    <location>
        <position position="550"/>
    </location>
</feature>
<comment type="caution">
    <text evidence="17">The sequence shown here is derived from an EMBL/GenBank/DDBJ whole genome shotgun (WGS) entry which is preliminary data.</text>
</comment>
<evidence type="ECO:0000256" key="2">
    <source>
        <dbReference type="ARBA" id="ARBA00002357"/>
    </source>
</evidence>
<evidence type="ECO:0000256" key="13">
    <source>
        <dbReference type="ARBA" id="ARBA00061263"/>
    </source>
</evidence>
<evidence type="ECO:0000259" key="16">
    <source>
        <dbReference type="PROSITE" id="PS51722"/>
    </source>
</evidence>
<dbReference type="NCBIfam" id="NF003013">
    <property type="entry name" value="PRK03846.1"/>
    <property type="match status" value="1"/>
</dbReference>
<dbReference type="EC" id="2.7.1.25" evidence="15"/>
<evidence type="ECO:0000256" key="3">
    <source>
        <dbReference type="ARBA" id="ARBA00004806"/>
    </source>
</evidence>
<comment type="subunit">
    <text evidence="14">Heterodimer composed of CysD, the smaller subunit, and CysN.</text>
</comment>
<comment type="similarity">
    <text evidence="15">Belongs to the APS kinase family.</text>
</comment>
<evidence type="ECO:0000256" key="11">
    <source>
        <dbReference type="ARBA" id="ARBA00023268"/>
    </source>
</evidence>
<feature type="binding site" evidence="14">
    <location>
        <begin position="120"/>
        <end position="124"/>
    </location>
    <ligand>
        <name>GTP</name>
        <dbReference type="ChEBI" id="CHEBI:37565"/>
    </ligand>
</feature>
<dbReference type="GO" id="GO:0005525">
    <property type="term" value="F:GTP binding"/>
    <property type="evidence" value="ECO:0007669"/>
    <property type="project" value="UniProtKB-UniRule"/>
</dbReference>
<feature type="domain" description="Tr-type G" evidence="16">
    <location>
        <begin position="32"/>
        <end position="247"/>
    </location>
</feature>
<organism evidence="17 18">
    <name type="scientific">Xenorhabdus budapestensis</name>
    <dbReference type="NCBI Taxonomy" id="290110"/>
    <lineage>
        <taxon>Bacteria</taxon>
        <taxon>Pseudomonadati</taxon>
        <taxon>Pseudomonadota</taxon>
        <taxon>Gammaproteobacteria</taxon>
        <taxon>Enterobacterales</taxon>
        <taxon>Morganellaceae</taxon>
        <taxon>Xenorhabdus</taxon>
    </lineage>
</organism>
<keyword evidence="15" id="KW-0597">Phosphoprotein</keyword>
<evidence type="ECO:0000313" key="17">
    <source>
        <dbReference type="EMBL" id="PHM24565.1"/>
    </source>
</evidence>
<dbReference type="NCBIfam" id="NF003478">
    <property type="entry name" value="PRK05124.1"/>
    <property type="match status" value="1"/>
</dbReference>
<dbReference type="InterPro" id="IPR041757">
    <property type="entry name" value="CysN_GTP-bd"/>
</dbReference>
<dbReference type="SUPFAM" id="SSF50447">
    <property type="entry name" value="Translation proteins"/>
    <property type="match status" value="1"/>
</dbReference>
<dbReference type="EMBL" id="NIBS01000024">
    <property type="protein sequence ID" value="PHM24565.1"/>
    <property type="molecule type" value="Genomic_DNA"/>
</dbReference>
<dbReference type="Pfam" id="PF00009">
    <property type="entry name" value="GTP_EFTU"/>
    <property type="match status" value="1"/>
</dbReference>
<dbReference type="InterPro" id="IPR009000">
    <property type="entry name" value="Transl_B-barrel_sf"/>
</dbReference>
<dbReference type="Gene3D" id="2.40.30.10">
    <property type="entry name" value="Translation factors"/>
    <property type="match status" value="2"/>
</dbReference>
<comment type="function">
    <text evidence="14">With CysD forms the ATP sulfurylase (ATPS) that catalyzes the adenylation of sulfate producing adenosine 5'-phosphosulfate (APS) and diphosphate, the first enzymatic step in sulfur assimilation pathway. APS synthesis involves the formation of a high-energy phosphoric-sulfuric acid anhydride bond driven by GTP hydrolysis by CysN coupled to ATP hydrolysis by CysD.</text>
</comment>
<keyword evidence="6 14" id="KW-0808">Transferase</keyword>
<dbReference type="NCBIfam" id="TIGR00455">
    <property type="entry name" value="apsK"/>
    <property type="match status" value="1"/>
</dbReference>
<dbReference type="RefSeq" id="WP_211283535.1">
    <property type="nucleotide sequence ID" value="NZ_CAWNNJ010000091.1"/>
</dbReference>
<comment type="similarity">
    <text evidence="5">In the N-terminal section; belongs to the TRAFAC class translation factor GTPase superfamily. Classic translation factor GTPase family. CysN/NodQ subfamily.</text>
</comment>
<evidence type="ECO:0000256" key="6">
    <source>
        <dbReference type="ARBA" id="ARBA00022679"/>
    </source>
</evidence>
<dbReference type="Pfam" id="PF01583">
    <property type="entry name" value="APS_kinase"/>
    <property type="match status" value="1"/>
</dbReference>
<dbReference type="InterPro" id="IPR002891">
    <property type="entry name" value="APS"/>
</dbReference>
<dbReference type="PRINTS" id="PR00315">
    <property type="entry name" value="ELONGATNFCT"/>
</dbReference>
<dbReference type="InterPro" id="IPR054696">
    <property type="entry name" value="GTP-eEF1A_C"/>
</dbReference>
<dbReference type="CDD" id="cd04166">
    <property type="entry name" value="CysN_ATPS"/>
    <property type="match status" value="1"/>
</dbReference>
<comment type="similarity">
    <text evidence="4">In the C-terminal section; belongs to the APS kinase family.</text>
</comment>
<dbReference type="InterPro" id="IPR027417">
    <property type="entry name" value="P-loop_NTPase"/>
</dbReference>
<comment type="catalytic activity">
    <reaction evidence="1 15">
        <text>adenosine 5'-phosphosulfate + ATP = 3'-phosphoadenylyl sulfate + ADP + H(+)</text>
        <dbReference type="Rhea" id="RHEA:24152"/>
        <dbReference type="ChEBI" id="CHEBI:15378"/>
        <dbReference type="ChEBI" id="CHEBI:30616"/>
        <dbReference type="ChEBI" id="CHEBI:58243"/>
        <dbReference type="ChEBI" id="CHEBI:58339"/>
        <dbReference type="ChEBI" id="CHEBI:456216"/>
        <dbReference type="EC" id="2.7.1.25"/>
    </reaction>
</comment>
<reference evidence="17 18" key="1">
    <citation type="journal article" date="2017" name="Nat. Microbiol.">
        <title>Natural product diversity associated with the nematode symbionts Photorhabdus and Xenorhabdus.</title>
        <authorList>
            <person name="Tobias N.J."/>
            <person name="Wolff H."/>
            <person name="Djahanschiri B."/>
            <person name="Grundmann F."/>
            <person name="Kronenwerth M."/>
            <person name="Shi Y.M."/>
            <person name="Simonyi S."/>
            <person name="Grun P."/>
            <person name="Shapiro-Ilan D."/>
            <person name="Pidot S.J."/>
            <person name="Stinear T.P."/>
            <person name="Ebersberger I."/>
            <person name="Bode H.B."/>
        </authorList>
    </citation>
    <scope>NUCLEOTIDE SEQUENCE [LARGE SCALE GENOMIC DNA]</scope>
    <source>
        <strain evidence="17 18">DSM 16342</strain>
    </source>
</reference>
<dbReference type="NCBIfam" id="NF004035">
    <property type="entry name" value="PRK05506.1"/>
    <property type="match status" value="1"/>
</dbReference>
<evidence type="ECO:0000256" key="15">
    <source>
        <dbReference type="HAMAP-Rule" id="MF_00065"/>
    </source>
</evidence>
<dbReference type="FunFam" id="3.40.50.300:FF:000119">
    <property type="entry name" value="Sulfate adenylyltransferase subunit 1"/>
    <property type="match status" value="1"/>
</dbReference>
<dbReference type="NCBIfam" id="TIGR02034">
    <property type="entry name" value="CysN"/>
    <property type="match status" value="1"/>
</dbReference>
<dbReference type="AlphaFoldDB" id="A0A2D0IRQ3"/>
<comment type="function">
    <text evidence="2">APS kinase catalyzes the synthesis of activated sulfate.</text>
</comment>
<keyword evidence="11" id="KW-0511">Multifunctional enzyme</keyword>
<dbReference type="EC" id="2.7.7.4" evidence="14"/>
<evidence type="ECO:0000256" key="7">
    <source>
        <dbReference type="ARBA" id="ARBA00022695"/>
    </source>
</evidence>
<dbReference type="GO" id="GO:0004781">
    <property type="term" value="F:sulfate adenylyltransferase (ATP) activity"/>
    <property type="evidence" value="ECO:0007669"/>
    <property type="project" value="UniProtKB-UniRule"/>
</dbReference>
<accession>A0A2D0IRQ3</accession>
<evidence type="ECO:0000256" key="14">
    <source>
        <dbReference type="HAMAP-Rule" id="MF_00062"/>
    </source>
</evidence>
<evidence type="ECO:0000256" key="5">
    <source>
        <dbReference type="ARBA" id="ARBA00007237"/>
    </source>
</evidence>
<comment type="pathway">
    <text evidence="14">Sulfur metabolism; hydrogen sulfide biosynthesis; sulfite from sulfate: step 1/3.</text>
</comment>
<name>A0A2D0IRQ3_XENBU</name>
<dbReference type="CDD" id="cd02027">
    <property type="entry name" value="APSK"/>
    <property type="match status" value="1"/>
</dbReference>
<keyword evidence="7 14" id="KW-0548">Nucleotidyltransferase</keyword>
<protein>
    <recommendedName>
        <fullName evidence="14 15">Multifunctional fusion protein</fullName>
    </recommendedName>
    <domain>
        <recommendedName>
            <fullName evidence="14">Sulfate adenylyltransferase subunit 1</fullName>
            <ecNumber evidence="14">2.7.7.4</ecNumber>
        </recommendedName>
        <alternativeName>
            <fullName evidence="14">ATP-sulfurylase large subunit</fullName>
        </alternativeName>
        <alternativeName>
            <fullName evidence="14">Sulfate adenylate transferase</fullName>
            <shortName evidence="14">SAT</shortName>
        </alternativeName>
    </domain>
    <domain>
        <recommendedName>
            <fullName evidence="15">Adenylyl-sulfate kinase</fullName>
            <ecNumber evidence="15">2.7.1.25</ecNumber>
        </recommendedName>
        <alternativeName>
            <fullName evidence="15">APS kinase</fullName>
        </alternativeName>
        <alternativeName>
            <fullName evidence="15">ATP adenosine-5'-phosphosulfate 3'-phosphotransferase</fullName>
        </alternativeName>
        <alternativeName>
            <fullName evidence="15">Adenosine-5'-phosphosulfate kinase</fullName>
        </alternativeName>
    </domain>
</protein>
<gene>
    <name evidence="14" type="primary">cysN</name>
    <name evidence="15" type="synonym">cysC</name>
    <name evidence="17" type="ORF">Xbud_03273</name>
</gene>
<feature type="binding site" evidence="15">
    <location>
        <begin position="476"/>
        <end position="483"/>
    </location>
    <ligand>
        <name>ATP</name>
        <dbReference type="ChEBI" id="CHEBI:30616"/>
    </ligand>
</feature>
<comment type="pathway">
    <text evidence="3 15">Sulfur metabolism; hydrogen sulfide biosynthesis; sulfite from sulfate: step 2/3.</text>
</comment>
<dbReference type="Gene3D" id="3.40.50.300">
    <property type="entry name" value="P-loop containing nucleotide triphosphate hydrolases"/>
    <property type="match status" value="2"/>
</dbReference>
<evidence type="ECO:0000256" key="9">
    <source>
        <dbReference type="ARBA" id="ARBA00022840"/>
    </source>
</evidence>
<keyword evidence="10 14" id="KW-0342">GTP-binding</keyword>
<dbReference type="GO" id="GO:0000103">
    <property type="term" value="P:sulfate assimilation"/>
    <property type="evidence" value="ECO:0007669"/>
    <property type="project" value="UniProtKB-UniRule"/>
</dbReference>
<dbReference type="InterPro" id="IPR059117">
    <property type="entry name" value="APS_kinase_dom"/>
</dbReference>
<dbReference type="NCBIfam" id="TIGR00231">
    <property type="entry name" value="small_GTP"/>
    <property type="match status" value="1"/>
</dbReference>
<dbReference type="InterPro" id="IPR044139">
    <property type="entry name" value="CysN_NoDQ_III"/>
</dbReference>
<dbReference type="CDD" id="cd04095">
    <property type="entry name" value="CysN_NoDQ_III"/>
    <property type="match status" value="1"/>
</dbReference>